<feature type="domain" description="MurNAc-LAA" evidence="3">
    <location>
        <begin position="122"/>
        <end position="236"/>
    </location>
</feature>
<evidence type="ECO:0000256" key="1">
    <source>
        <dbReference type="ARBA" id="ARBA00022801"/>
    </source>
</evidence>
<keyword evidence="2" id="KW-0472">Membrane</keyword>
<dbReference type="Gene3D" id="3.40.630.40">
    <property type="entry name" value="Zn-dependent exopeptidases"/>
    <property type="match status" value="1"/>
</dbReference>
<keyword evidence="2" id="KW-0812">Transmembrane</keyword>
<evidence type="ECO:0000256" key="2">
    <source>
        <dbReference type="SAM" id="Phobius"/>
    </source>
</evidence>
<protein>
    <submittedName>
        <fullName evidence="4">N-acetylmuramoyl-L-alanine amidase</fullName>
    </submittedName>
</protein>
<organism evidence="4 5">
    <name type="scientific">Clostridium aromativorans</name>
    <dbReference type="NCBI Taxonomy" id="2836848"/>
    <lineage>
        <taxon>Bacteria</taxon>
        <taxon>Bacillati</taxon>
        <taxon>Bacillota</taxon>
        <taxon>Clostridia</taxon>
        <taxon>Eubacteriales</taxon>
        <taxon>Clostridiaceae</taxon>
        <taxon>Clostridium</taxon>
    </lineage>
</organism>
<dbReference type="InterPro" id="IPR050695">
    <property type="entry name" value="N-acetylmuramoyl_amidase_3"/>
</dbReference>
<dbReference type="RefSeq" id="WP_150356232.1">
    <property type="nucleotide sequence ID" value="NZ_JAJJPB010000030.1"/>
</dbReference>
<name>A0ABS8N9A9_9CLOT</name>
<dbReference type="PANTHER" id="PTHR30404:SF0">
    <property type="entry name" value="N-ACETYLMURAMOYL-L-ALANINE AMIDASE AMIC"/>
    <property type="match status" value="1"/>
</dbReference>
<keyword evidence="1" id="KW-0378">Hydrolase</keyword>
<dbReference type="SMART" id="SM00646">
    <property type="entry name" value="Ami_3"/>
    <property type="match status" value="1"/>
</dbReference>
<dbReference type="CDD" id="cd02696">
    <property type="entry name" value="MurNAc-LAA"/>
    <property type="match status" value="1"/>
</dbReference>
<dbReference type="EMBL" id="JAJJPB010000030">
    <property type="protein sequence ID" value="MCC9296397.1"/>
    <property type="molecule type" value="Genomic_DNA"/>
</dbReference>
<accession>A0ABS8N9A9</accession>
<reference evidence="4" key="1">
    <citation type="submission" date="2021-11" db="EMBL/GenBank/DDBJ databases">
        <authorList>
            <person name="Qingchun L."/>
            <person name="Dong Z."/>
            <person name="Zongwei Q."/>
            <person name="Jia Z."/>
            <person name="Duotao L."/>
        </authorList>
    </citation>
    <scope>NUCLEOTIDE SEQUENCE</scope>
    <source>
        <strain evidence="4">WLY-B-L2</strain>
    </source>
</reference>
<dbReference type="PANTHER" id="PTHR30404">
    <property type="entry name" value="N-ACETYLMURAMOYL-L-ALANINE AMIDASE"/>
    <property type="match status" value="1"/>
</dbReference>
<sequence>MGIKGRKNYVLFYVFFILIMLVFGKYIKILNVNNSINITTTPVFNSMHRQDSDNRYTPLKKYYIIIDPGHGGMDKGTSYGNMYEKDLTLKIARYAASYLKSKGNVVFLTRNEDKLLGLDEIGDKVNSSYADVFVSIHVNSLSDNNFSGITTLYYDINGYQKNERVKLAESIEREAVKNDSWKNRGIKRQNLAVLRYSKIPGVLVECGFITNAEDRARLSDEGVLKRLGENISKGIIDYLNENHKN</sequence>
<evidence type="ECO:0000259" key="3">
    <source>
        <dbReference type="SMART" id="SM00646"/>
    </source>
</evidence>
<dbReference type="SUPFAM" id="SSF53187">
    <property type="entry name" value="Zn-dependent exopeptidases"/>
    <property type="match status" value="1"/>
</dbReference>
<keyword evidence="5" id="KW-1185">Reference proteome</keyword>
<dbReference type="Proteomes" id="UP001165422">
    <property type="component" value="Unassembled WGS sequence"/>
</dbReference>
<feature type="transmembrane region" description="Helical" evidence="2">
    <location>
        <begin position="9"/>
        <end position="27"/>
    </location>
</feature>
<evidence type="ECO:0000313" key="5">
    <source>
        <dbReference type="Proteomes" id="UP001165422"/>
    </source>
</evidence>
<comment type="caution">
    <text evidence="4">The sequence shown here is derived from an EMBL/GenBank/DDBJ whole genome shotgun (WGS) entry which is preliminary data.</text>
</comment>
<dbReference type="Pfam" id="PF01520">
    <property type="entry name" value="Amidase_3"/>
    <property type="match status" value="1"/>
</dbReference>
<evidence type="ECO:0000313" key="4">
    <source>
        <dbReference type="EMBL" id="MCC9296397.1"/>
    </source>
</evidence>
<gene>
    <name evidence="4" type="ORF">LN736_16205</name>
</gene>
<keyword evidence="2" id="KW-1133">Transmembrane helix</keyword>
<proteinExistence type="predicted"/>
<dbReference type="InterPro" id="IPR002508">
    <property type="entry name" value="MurNAc-LAA_cat"/>
</dbReference>